<reference evidence="2 3" key="1">
    <citation type="submission" date="2019-12" db="EMBL/GenBank/DDBJ databases">
        <title>Salinicoccus cyprini sp. nov., isolated from gastro-intestinal tract of mirror carp, Cyprinus carpio var. specularis, collected from Gobind Sagar Reservoir, Himachal Pradesh, India.</title>
        <authorList>
            <person name="Talwar C."/>
            <person name="Singh A.K."/>
            <person name="Lal R."/>
            <person name="Negi R.K."/>
        </authorList>
    </citation>
    <scope>NUCLEOTIDE SEQUENCE [LARGE SCALE GENOMIC DNA]</scope>
    <source>
        <strain evidence="2 3">J-82</strain>
    </source>
</reference>
<dbReference type="CDD" id="cd17332">
    <property type="entry name" value="MFS_MelB_like"/>
    <property type="match status" value="1"/>
</dbReference>
<feature type="transmembrane region" description="Helical" evidence="1">
    <location>
        <begin position="154"/>
        <end position="176"/>
    </location>
</feature>
<dbReference type="SUPFAM" id="SSF103473">
    <property type="entry name" value="MFS general substrate transporter"/>
    <property type="match status" value="1"/>
</dbReference>
<dbReference type="InterPro" id="IPR001927">
    <property type="entry name" value="Na/Gal_symport"/>
</dbReference>
<dbReference type="NCBIfam" id="TIGR00792">
    <property type="entry name" value="gph"/>
    <property type="match status" value="1"/>
</dbReference>
<protein>
    <submittedName>
        <fullName evidence="2">MFS transporter</fullName>
    </submittedName>
</protein>
<dbReference type="Gene3D" id="1.20.1250.20">
    <property type="entry name" value="MFS general substrate transporter like domains"/>
    <property type="match status" value="2"/>
</dbReference>
<dbReference type="InterPro" id="IPR036259">
    <property type="entry name" value="MFS_trans_sf"/>
</dbReference>
<keyword evidence="1" id="KW-0812">Transmembrane</keyword>
<keyword evidence="1" id="KW-0472">Membrane</keyword>
<feature type="transmembrane region" description="Helical" evidence="1">
    <location>
        <begin position="327"/>
        <end position="347"/>
    </location>
</feature>
<dbReference type="GO" id="GO:0005886">
    <property type="term" value="C:plasma membrane"/>
    <property type="evidence" value="ECO:0007669"/>
    <property type="project" value="TreeGrafter"/>
</dbReference>
<feature type="transmembrane region" description="Helical" evidence="1">
    <location>
        <begin position="223"/>
        <end position="246"/>
    </location>
</feature>
<dbReference type="Proteomes" id="UP000436284">
    <property type="component" value="Unassembled WGS sequence"/>
</dbReference>
<dbReference type="PANTHER" id="PTHR11328:SF24">
    <property type="entry name" value="MAJOR FACILITATOR SUPERFAMILY (MFS) PROFILE DOMAIN-CONTAINING PROTEIN"/>
    <property type="match status" value="1"/>
</dbReference>
<feature type="transmembrane region" description="Helical" evidence="1">
    <location>
        <begin position="266"/>
        <end position="285"/>
    </location>
</feature>
<name>A0A6N8TXD9_9STAP</name>
<feature type="transmembrane region" description="Helical" evidence="1">
    <location>
        <begin position="368"/>
        <end position="390"/>
    </location>
</feature>
<dbReference type="Pfam" id="PF13347">
    <property type="entry name" value="MFS_2"/>
    <property type="match status" value="1"/>
</dbReference>
<feature type="transmembrane region" description="Helical" evidence="1">
    <location>
        <begin position="12"/>
        <end position="35"/>
    </location>
</feature>
<dbReference type="PANTHER" id="PTHR11328">
    <property type="entry name" value="MAJOR FACILITATOR SUPERFAMILY DOMAIN-CONTAINING PROTEIN"/>
    <property type="match status" value="1"/>
</dbReference>
<dbReference type="InterPro" id="IPR039672">
    <property type="entry name" value="MFS_2"/>
</dbReference>
<feature type="transmembrane region" description="Helical" evidence="1">
    <location>
        <begin position="182"/>
        <end position="202"/>
    </location>
</feature>
<keyword evidence="3" id="KW-1185">Reference proteome</keyword>
<feature type="transmembrane region" description="Helical" evidence="1">
    <location>
        <begin position="41"/>
        <end position="62"/>
    </location>
</feature>
<feature type="transmembrane region" description="Helical" evidence="1">
    <location>
        <begin position="402"/>
        <end position="427"/>
    </location>
</feature>
<evidence type="ECO:0000313" key="2">
    <source>
        <dbReference type="EMBL" id="MXQ50102.1"/>
    </source>
</evidence>
<dbReference type="AlphaFoldDB" id="A0A6N8TXD9"/>
<comment type="caution">
    <text evidence="2">The sequence shown here is derived from an EMBL/GenBank/DDBJ whole genome shotgun (WGS) entry which is preliminary data.</text>
</comment>
<dbReference type="GO" id="GO:0008643">
    <property type="term" value="P:carbohydrate transport"/>
    <property type="evidence" value="ECO:0007669"/>
    <property type="project" value="InterPro"/>
</dbReference>
<keyword evidence="1" id="KW-1133">Transmembrane helix</keyword>
<feature type="transmembrane region" description="Helical" evidence="1">
    <location>
        <begin position="83"/>
        <end position="99"/>
    </location>
</feature>
<dbReference type="RefSeq" id="WP_160652001.1">
    <property type="nucleotide sequence ID" value="NZ_JBHRWU010000001.1"/>
</dbReference>
<feature type="transmembrane region" description="Helical" evidence="1">
    <location>
        <begin position="297"/>
        <end position="321"/>
    </location>
</feature>
<sequence length="456" mass="50246">MFKIDQVSLKERLSYGSAAFASNLIFVMVSTYLLYFYTDVFGISAGIVGTLFLLVRFLDGFTDLLAGYTIDKTKTRWGKCRPYFLWLAVPFAFVGVLAFSSPDLGESGKIVFAYVTYILLTLVYTFINLPVSAMLPSMSNNPAERHEVTSIRMIFAQGGGFIVSVFTLPLVAYLGGGNDERGFMLTMAAFGVIGCILFFIAFKNTRERNYYDSKENVTVREGFKAFNLPWLIIFIAKVSFFFIYIIRNQATVYYVKYAFNREDLVPVIMALNFLTIISLLFIPIITKRIGGKKTMQLGIIIAIFGSLLVYLSSTIMSIPLLLIGTGISGLGMGLVPSLLFSLVADTIDYGEWKSGIRATGLLYSGSTFASKFGMGIGGAAGAWLLALGSYDPSAAVQSSSAMLAIEISFIWFPVVAMALVLLLLNFYKLDKIHPQIIKDLADRKNKDSGLTEANPL</sequence>
<dbReference type="GO" id="GO:0006814">
    <property type="term" value="P:sodium ion transport"/>
    <property type="evidence" value="ECO:0007669"/>
    <property type="project" value="InterPro"/>
</dbReference>
<gene>
    <name evidence="2" type="ORF">GQ671_02150</name>
</gene>
<accession>A0A6N8TXD9</accession>
<proteinExistence type="predicted"/>
<evidence type="ECO:0000256" key="1">
    <source>
        <dbReference type="SAM" id="Phobius"/>
    </source>
</evidence>
<dbReference type="EMBL" id="WUUK01000001">
    <property type="protein sequence ID" value="MXQ50102.1"/>
    <property type="molecule type" value="Genomic_DNA"/>
</dbReference>
<evidence type="ECO:0000313" key="3">
    <source>
        <dbReference type="Proteomes" id="UP000436284"/>
    </source>
</evidence>
<dbReference type="OrthoDB" id="9764596at2"/>
<dbReference type="GO" id="GO:0015293">
    <property type="term" value="F:symporter activity"/>
    <property type="evidence" value="ECO:0007669"/>
    <property type="project" value="InterPro"/>
</dbReference>
<feature type="transmembrane region" description="Helical" evidence="1">
    <location>
        <begin position="111"/>
        <end position="133"/>
    </location>
</feature>
<organism evidence="2 3">
    <name type="scientific">Salinicoccus hispanicus</name>
    <dbReference type="NCBI Taxonomy" id="157225"/>
    <lineage>
        <taxon>Bacteria</taxon>
        <taxon>Bacillati</taxon>
        <taxon>Bacillota</taxon>
        <taxon>Bacilli</taxon>
        <taxon>Bacillales</taxon>
        <taxon>Staphylococcaceae</taxon>
        <taxon>Salinicoccus</taxon>
    </lineage>
</organism>